<proteinExistence type="predicted"/>
<protein>
    <submittedName>
        <fullName evidence="3">C-type lectin domain-containing protein</fullName>
    </submittedName>
</protein>
<dbReference type="PhylomeDB" id="Q9NA92"/>
<evidence type="ECO:0000313" key="3">
    <source>
        <dbReference type="EMBL" id="CAB60592.1"/>
    </source>
</evidence>
<sequence length="201" mass="22017">MFLILFLVFITTSAIDFDDSSCDSSSEEHGGGRPARPGTCGQHWHTFKRPQGTWCVRVVTGDVDYYRGLAECAKYGAVLSGIQNNQEREWIANKAVSLNVAAGKTHSGVWLGAQRTSATAFRWTDGHTTGTEAMVFGPGQPDNDHGAGRGPQRCLQLMALTPSYWNIPGHLINLKSGQLDDIWCNVTLSPRVRMYLCGKKA</sequence>
<dbReference type="PANTHER" id="PTHR47517">
    <property type="entry name" value="C-TYPE LECTIN-RELATED"/>
    <property type="match status" value="1"/>
</dbReference>
<dbReference type="EMBL" id="BX284601">
    <property type="protein sequence ID" value="CAB60592.1"/>
    <property type="molecule type" value="Genomic_DNA"/>
</dbReference>
<evidence type="ECO:0000313" key="4">
    <source>
        <dbReference type="Proteomes" id="UP000001940"/>
    </source>
</evidence>
<dbReference type="RefSeq" id="NP_492880.1">
    <property type="nucleotide sequence ID" value="NM_060479.1"/>
</dbReference>
<keyword evidence="4" id="KW-1185">Reference proteome</keyword>
<dbReference type="eggNOG" id="KOG4297">
    <property type="taxonomic scope" value="Eukaryota"/>
</dbReference>
<accession>Q9NA92</accession>
<dbReference type="FunCoup" id="Q9NA92">
    <property type="interactions" value="2"/>
</dbReference>
<dbReference type="UCSC" id="Y53H1A.3">
    <property type="organism name" value="c. elegans"/>
</dbReference>
<dbReference type="InterPro" id="IPR001304">
    <property type="entry name" value="C-type_lectin-like"/>
</dbReference>
<reference evidence="3 4" key="1">
    <citation type="journal article" date="1998" name="Science">
        <title>Genome sequence of the nematode C. elegans: a platform for investigating biology.</title>
        <authorList>
            <consortium name="The C. elegans sequencing consortium"/>
            <person name="Sulson J.E."/>
            <person name="Waterston R."/>
        </authorList>
    </citation>
    <scope>NUCLEOTIDE SEQUENCE [LARGE SCALE GENOMIC DNA]</scope>
    <source>
        <strain evidence="3 4">Bristol N2</strain>
    </source>
</reference>
<name>Q9NA92_CAEEL</name>
<dbReference type="WormBase" id="Y53H1A.3">
    <property type="protein sequence ID" value="CE25433"/>
    <property type="gene ID" value="WBGene00013179"/>
    <property type="gene designation" value="clec-100"/>
</dbReference>
<dbReference type="OrthoDB" id="441660at2759"/>
<dbReference type="CTD" id="190246"/>
<dbReference type="SMART" id="SM00034">
    <property type="entry name" value="CLECT"/>
    <property type="match status" value="1"/>
</dbReference>
<dbReference type="PROSITE" id="PS50041">
    <property type="entry name" value="C_TYPE_LECTIN_2"/>
    <property type="match status" value="1"/>
</dbReference>
<organism evidence="3 4">
    <name type="scientific">Caenorhabditis elegans</name>
    <dbReference type="NCBI Taxonomy" id="6239"/>
    <lineage>
        <taxon>Eukaryota</taxon>
        <taxon>Metazoa</taxon>
        <taxon>Ecdysozoa</taxon>
        <taxon>Nematoda</taxon>
        <taxon>Chromadorea</taxon>
        <taxon>Rhabditida</taxon>
        <taxon>Rhabditina</taxon>
        <taxon>Rhabditomorpha</taxon>
        <taxon>Rhabditoidea</taxon>
        <taxon>Rhabditidae</taxon>
        <taxon>Peloderinae</taxon>
        <taxon>Caenorhabditis</taxon>
    </lineage>
</organism>
<dbReference type="Bgee" id="WBGene00013179">
    <property type="expression patterns" value="Expressed in adult organism"/>
</dbReference>
<dbReference type="CDD" id="cd00037">
    <property type="entry name" value="CLECT"/>
    <property type="match status" value="1"/>
</dbReference>
<dbReference type="PaxDb" id="6239-Y53H1A.3"/>
<dbReference type="Proteomes" id="UP000001940">
    <property type="component" value="Chromosome I"/>
</dbReference>
<dbReference type="AlphaFoldDB" id="Q9NA92"/>
<feature type="domain" description="C-type lectin" evidence="2">
    <location>
        <begin position="51"/>
        <end position="166"/>
    </location>
</feature>
<dbReference type="SUPFAM" id="SSF56436">
    <property type="entry name" value="C-type lectin-like"/>
    <property type="match status" value="1"/>
</dbReference>
<evidence type="ECO:0000313" key="5">
    <source>
        <dbReference type="WormBase" id="Y53H1A.3"/>
    </source>
</evidence>
<dbReference type="PANTHER" id="PTHR47517:SF1">
    <property type="entry name" value="C-TYPE LECTIN DOMAIN-CONTAINING PROTEIN"/>
    <property type="match status" value="1"/>
</dbReference>
<dbReference type="InParanoid" id="Q9NA92"/>
<dbReference type="STRING" id="6239.Y53H1A.3.1"/>
<dbReference type="HOGENOM" id="CLU_058687_2_1_1"/>
<dbReference type="OMA" id="NNQEREW"/>
<dbReference type="KEGG" id="cel:CELE_Y53H1A.3"/>
<dbReference type="InterPro" id="IPR016186">
    <property type="entry name" value="C-type_lectin-like/link_sf"/>
</dbReference>
<gene>
    <name evidence="3 5" type="primary">clec-100</name>
    <name evidence="3" type="ORF">CELE_Y53H1A.3</name>
    <name evidence="5" type="ORF">Y53H1A.3</name>
</gene>
<dbReference type="SMR" id="Q9NA92"/>
<dbReference type="Pfam" id="PF00059">
    <property type="entry name" value="Lectin_C"/>
    <property type="match status" value="1"/>
</dbReference>
<dbReference type="Gene3D" id="3.10.100.10">
    <property type="entry name" value="Mannose-Binding Protein A, subunit A"/>
    <property type="match status" value="1"/>
</dbReference>
<dbReference type="InterPro" id="IPR016187">
    <property type="entry name" value="CTDL_fold"/>
</dbReference>
<feature type="region of interest" description="Disordered" evidence="1">
    <location>
        <begin position="19"/>
        <end position="39"/>
    </location>
</feature>
<evidence type="ECO:0000259" key="2">
    <source>
        <dbReference type="PROSITE" id="PS50041"/>
    </source>
</evidence>
<dbReference type="GeneID" id="190246"/>
<evidence type="ECO:0000256" key="1">
    <source>
        <dbReference type="SAM" id="MobiDB-lite"/>
    </source>
</evidence>
<dbReference type="AGR" id="WB:WBGene00013179"/>